<sequence length="249" mass="26379">MLTATRQAKILERVRAGGEVRVEDLAVHFGVSPSTIRRDLNSLDADGLLRRVRGGGSVEADRVPFRDVAAHQSEEKAAVAERAAELVADGDVVLIDIGTTTALLAERLRGRRITVITASLAVIDALRDDDLVELIVLGGALRKNYYSMVGALTEQALAQIRATICFLGTSGVRADGSIADTTGMEVPVKRAMIASSQRVVVLADRAKFPGTGLLGVCGPEDLSTVVTNSGADRATCDRLQQADVEVLFA</sequence>
<dbReference type="Gene3D" id="1.10.10.10">
    <property type="entry name" value="Winged helix-like DNA-binding domain superfamily/Winged helix DNA-binding domain"/>
    <property type="match status" value="1"/>
</dbReference>
<dbReference type="PROSITE" id="PS00894">
    <property type="entry name" value="HTH_DEOR_1"/>
    <property type="match status" value="1"/>
</dbReference>
<reference evidence="8 9" key="1">
    <citation type="submission" date="2018-09" db="EMBL/GenBank/DDBJ databases">
        <title>Whole genome sequencing of Microbacterium oryzae strain MB-10T.</title>
        <authorList>
            <person name="Das S.K."/>
        </authorList>
    </citation>
    <scope>NUCLEOTIDE SEQUENCE [LARGE SCALE GENOMIC DNA]</scope>
    <source>
        <strain evidence="8 9">MB-10</strain>
    </source>
</reference>
<gene>
    <name evidence="8" type="ORF">D7D94_12095</name>
</gene>
<dbReference type="Gene3D" id="3.40.50.1360">
    <property type="match status" value="1"/>
</dbReference>
<keyword evidence="2" id="KW-0678">Repressor</keyword>
<dbReference type="KEGG" id="moj:D7D94_12095"/>
<accession>A0A6I6EBF9</accession>
<dbReference type="InterPro" id="IPR001034">
    <property type="entry name" value="DeoR_HTH"/>
</dbReference>
<dbReference type="InterPro" id="IPR036390">
    <property type="entry name" value="WH_DNA-bd_sf"/>
</dbReference>
<dbReference type="Pfam" id="PF00455">
    <property type="entry name" value="DeoRC"/>
    <property type="match status" value="1"/>
</dbReference>
<comment type="function">
    <text evidence="6">Repressor of the lactose catabolism operon. Galactose-6-phosphate is the inducer.</text>
</comment>
<dbReference type="InterPro" id="IPR014036">
    <property type="entry name" value="DeoR-like_C"/>
</dbReference>
<keyword evidence="9" id="KW-1185">Reference proteome</keyword>
<evidence type="ECO:0000256" key="4">
    <source>
        <dbReference type="ARBA" id="ARBA00023125"/>
    </source>
</evidence>
<dbReference type="AlphaFoldDB" id="A0A6I6EBF9"/>
<protein>
    <recommendedName>
        <fullName evidence="1">Lactose phosphotransferase system repressor</fullName>
    </recommendedName>
</protein>
<dbReference type="Proteomes" id="UP000422989">
    <property type="component" value="Chromosome"/>
</dbReference>
<evidence type="ECO:0000256" key="2">
    <source>
        <dbReference type="ARBA" id="ARBA00022491"/>
    </source>
</evidence>
<dbReference type="InterPro" id="IPR018356">
    <property type="entry name" value="Tscrpt_reg_HTH_DeoR_CS"/>
</dbReference>
<evidence type="ECO:0000256" key="1">
    <source>
        <dbReference type="ARBA" id="ARBA00021390"/>
    </source>
</evidence>
<keyword evidence="4" id="KW-0238">DNA-binding</keyword>
<keyword evidence="5" id="KW-0804">Transcription</keyword>
<evidence type="ECO:0000256" key="5">
    <source>
        <dbReference type="ARBA" id="ARBA00023163"/>
    </source>
</evidence>
<name>A0A6I6EBF9_9MICO</name>
<dbReference type="InterPro" id="IPR036388">
    <property type="entry name" value="WH-like_DNA-bd_sf"/>
</dbReference>
<keyword evidence="3" id="KW-0805">Transcription regulation</keyword>
<dbReference type="SMART" id="SM00420">
    <property type="entry name" value="HTH_DEOR"/>
    <property type="match status" value="1"/>
</dbReference>
<dbReference type="PROSITE" id="PS51000">
    <property type="entry name" value="HTH_DEOR_2"/>
    <property type="match status" value="1"/>
</dbReference>
<dbReference type="EMBL" id="CP032550">
    <property type="protein sequence ID" value="QGU28941.1"/>
    <property type="molecule type" value="Genomic_DNA"/>
</dbReference>
<dbReference type="SUPFAM" id="SSF100950">
    <property type="entry name" value="NagB/RpiA/CoA transferase-like"/>
    <property type="match status" value="1"/>
</dbReference>
<dbReference type="OrthoDB" id="7688673at2"/>
<dbReference type="SMART" id="SM01134">
    <property type="entry name" value="DeoRC"/>
    <property type="match status" value="1"/>
</dbReference>
<proteinExistence type="predicted"/>
<evidence type="ECO:0000313" key="8">
    <source>
        <dbReference type="EMBL" id="QGU28941.1"/>
    </source>
</evidence>
<dbReference type="InterPro" id="IPR037171">
    <property type="entry name" value="NagB/RpiA_transferase-like"/>
</dbReference>
<dbReference type="PANTHER" id="PTHR30363">
    <property type="entry name" value="HTH-TYPE TRANSCRIPTIONAL REGULATOR SRLR-RELATED"/>
    <property type="match status" value="1"/>
</dbReference>
<dbReference type="InterPro" id="IPR050313">
    <property type="entry name" value="Carb_Metab_HTH_regulators"/>
</dbReference>
<dbReference type="GO" id="GO:0003700">
    <property type="term" value="F:DNA-binding transcription factor activity"/>
    <property type="evidence" value="ECO:0007669"/>
    <property type="project" value="InterPro"/>
</dbReference>
<dbReference type="PRINTS" id="PR00037">
    <property type="entry name" value="HTHLACR"/>
</dbReference>
<dbReference type="Pfam" id="PF08220">
    <property type="entry name" value="HTH_DeoR"/>
    <property type="match status" value="1"/>
</dbReference>
<feature type="domain" description="HTH deoR-type" evidence="7">
    <location>
        <begin position="3"/>
        <end position="58"/>
    </location>
</feature>
<evidence type="ECO:0000313" key="9">
    <source>
        <dbReference type="Proteomes" id="UP000422989"/>
    </source>
</evidence>
<evidence type="ECO:0000259" key="7">
    <source>
        <dbReference type="PROSITE" id="PS51000"/>
    </source>
</evidence>
<dbReference type="SUPFAM" id="SSF46785">
    <property type="entry name" value="Winged helix' DNA-binding domain"/>
    <property type="match status" value="1"/>
</dbReference>
<dbReference type="GO" id="GO:0003677">
    <property type="term" value="F:DNA binding"/>
    <property type="evidence" value="ECO:0007669"/>
    <property type="project" value="UniProtKB-KW"/>
</dbReference>
<organism evidence="8 9">
    <name type="scientific">Microbacterium oryzae</name>
    <dbReference type="NCBI Taxonomy" id="743009"/>
    <lineage>
        <taxon>Bacteria</taxon>
        <taxon>Bacillati</taxon>
        <taxon>Actinomycetota</taxon>
        <taxon>Actinomycetes</taxon>
        <taxon>Micrococcales</taxon>
        <taxon>Microbacteriaceae</taxon>
        <taxon>Microbacterium</taxon>
    </lineage>
</organism>
<dbReference type="PANTHER" id="PTHR30363:SF4">
    <property type="entry name" value="GLYCEROL-3-PHOSPHATE REGULON REPRESSOR"/>
    <property type="match status" value="1"/>
</dbReference>
<evidence type="ECO:0000256" key="3">
    <source>
        <dbReference type="ARBA" id="ARBA00023015"/>
    </source>
</evidence>
<dbReference type="RefSeq" id="WP_156242871.1">
    <property type="nucleotide sequence ID" value="NZ_BAAAZL010000004.1"/>
</dbReference>
<evidence type="ECO:0000256" key="6">
    <source>
        <dbReference type="ARBA" id="ARBA00024937"/>
    </source>
</evidence>